<dbReference type="SUPFAM" id="SSF74853">
    <property type="entry name" value="Lamin A/C globular tail domain"/>
    <property type="match status" value="1"/>
</dbReference>
<keyword evidence="5" id="KW-1185">Reference proteome</keyword>
<accession>A0A917ZKB9</accession>
<feature type="region of interest" description="Disordered" evidence="1">
    <location>
        <begin position="26"/>
        <end position="115"/>
    </location>
</feature>
<reference evidence="4" key="1">
    <citation type="journal article" date="2014" name="Int. J. Syst. Evol. Microbiol.">
        <title>Complete genome sequence of Corynebacterium casei LMG S-19264T (=DSM 44701T), isolated from a smear-ripened cheese.</title>
        <authorList>
            <consortium name="US DOE Joint Genome Institute (JGI-PGF)"/>
            <person name="Walter F."/>
            <person name="Albersmeier A."/>
            <person name="Kalinowski J."/>
            <person name="Ruckert C."/>
        </authorList>
    </citation>
    <scope>NUCLEOTIDE SEQUENCE</scope>
    <source>
        <strain evidence="4">CGMCC 4.7201</strain>
    </source>
</reference>
<organism evidence="4 5">
    <name type="scientific">Wenjunlia tyrosinilytica</name>
    <dbReference type="NCBI Taxonomy" id="1544741"/>
    <lineage>
        <taxon>Bacteria</taxon>
        <taxon>Bacillati</taxon>
        <taxon>Actinomycetota</taxon>
        <taxon>Actinomycetes</taxon>
        <taxon>Kitasatosporales</taxon>
        <taxon>Streptomycetaceae</taxon>
        <taxon>Wenjunlia</taxon>
    </lineage>
</organism>
<dbReference type="RefSeq" id="WP_229698223.1">
    <property type="nucleotide sequence ID" value="NZ_BMMS01000005.1"/>
</dbReference>
<feature type="signal peptide" evidence="2">
    <location>
        <begin position="1"/>
        <end position="27"/>
    </location>
</feature>
<dbReference type="InterPro" id="IPR001322">
    <property type="entry name" value="Lamin_tail_dom"/>
</dbReference>
<name>A0A917ZKB9_9ACTN</name>
<dbReference type="EMBL" id="BMMS01000005">
    <property type="protein sequence ID" value="GGO84246.1"/>
    <property type="molecule type" value="Genomic_DNA"/>
</dbReference>
<feature type="chain" id="PRO_5037332756" description="LTD domain-containing protein" evidence="2">
    <location>
        <begin position="28"/>
        <end position="243"/>
    </location>
</feature>
<dbReference type="Proteomes" id="UP000641932">
    <property type="component" value="Unassembled WGS sequence"/>
</dbReference>
<dbReference type="InterPro" id="IPR036415">
    <property type="entry name" value="Lamin_tail_dom_sf"/>
</dbReference>
<keyword evidence="2" id="KW-0732">Signal</keyword>
<dbReference type="PROSITE" id="PS51841">
    <property type="entry name" value="LTD"/>
    <property type="match status" value="1"/>
</dbReference>
<reference evidence="4" key="2">
    <citation type="submission" date="2020-09" db="EMBL/GenBank/DDBJ databases">
        <authorList>
            <person name="Sun Q."/>
            <person name="Zhou Y."/>
        </authorList>
    </citation>
    <scope>NUCLEOTIDE SEQUENCE</scope>
    <source>
        <strain evidence="4">CGMCC 4.7201</strain>
    </source>
</reference>
<feature type="domain" description="LTD" evidence="3">
    <location>
        <begin position="116"/>
        <end position="242"/>
    </location>
</feature>
<dbReference type="AlphaFoldDB" id="A0A917ZKB9"/>
<dbReference type="Pfam" id="PF00932">
    <property type="entry name" value="LTD"/>
    <property type="match status" value="1"/>
</dbReference>
<evidence type="ECO:0000256" key="2">
    <source>
        <dbReference type="SAM" id="SignalP"/>
    </source>
</evidence>
<dbReference type="Gene3D" id="2.60.40.1260">
    <property type="entry name" value="Lamin Tail domain"/>
    <property type="match status" value="1"/>
</dbReference>
<feature type="compositionally biased region" description="Basic and acidic residues" evidence="1">
    <location>
        <begin position="28"/>
        <end position="115"/>
    </location>
</feature>
<sequence length="243" mass="27730">MSRTRRISAILLAAGALLGAAALPATADGRDHGYHSRERGEGGRHAWNHDRDRGDDSRGRDRGEAGRDRGDDGRGRDPRDDGWDRDPRDDGWDRGRGDGWDRDPRDDGWDRGRGDGWGRGRRGAVVFEAIQYDARGVDLQRNRSLNGEWVSLVNNGRRSVQLEDYTITDRQGHTYTFDRLRLRTGEEVVVHTGSGRDNRSDVYQGSNRHLYDNQRGQVVLRNDRGSRLDECRWDRYGHGYKTC</sequence>
<proteinExistence type="predicted"/>
<gene>
    <name evidence="4" type="ORF">GCM10012280_15280</name>
</gene>
<evidence type="ECO:0000313" key="4">
    <source>
        <dbReference type="EMBL" id="GGO84246.1"/>
    </source>
</evidence>
<protein>
    <recommendedName>
        <fullName evidence="3">LTD domain-containing protein</fullName>
    </recommendedName>
</protein>
<comment type="caution">
    <text evidence="4">The sequence shown here is derived from an EMBL/GenBank/DDBJ whole genome shotgun (WGS) entry which is preliminary data.</text>
</comment>
<evidence type="ECO:0000256" key="1">
    <source>
        <dbReference type="SAM" id="MobiDB-lite"/>
    </source>
</evidence>
<evidence type="ECO:0000259" key="3">
    <source>
        <dbReference type="PROSITE" id="PS51841"/>
    </source>
</evidence>
<evidence type="ECO:0000313" key="5">
    <source>
        <dbReference type="Proteomes" id="UP000641932"/>
    </source>
</evidence>